<dbReference type="Proteomes" id="UP000789920">
    <property type="component" value="Unassembled WGS sequence"/>
</dbReference>
<proteinExistence type="predicted"/>
<dbReference type="EMBL" id="CAJVQC010135703">
    <property type="protein sequence ID" value="CAG8842797.1"/>
    <property type="molecule type" value="Genomic_DNA"/>
</dbReference>
<feature type="non-terminal residue" evidence="1">
    <location>
        <position position="1"/>
    </location>
</feature>
<keyword evidence="2" id="KW-1185">Reference proteome</keyword>
<name>A0ACA9SKV8_9GLOM</name>
<evidence type="ECO:0000313" key="2">
    <source>
        <dbReference type="Proteomes" id="UP000789920"/>
    </source>
</evidence>
<organism evidence="1 2">
    <name type="scientific">Racocetra persica</name>
    <dbReference type="NCBI Taxonomy" id="160502"/>
    <lineage>
        <taxon>Eukaryota</taxon>
        <taxon>Fungi</taxon>
        <taxon>Fungi incertae sedis</taxon>
        <taxon>Mucoromycota</taxon>
        <taxon>Glomeromycotina</taxon>
        <taxon>Glomeromycetes</taxon>
        <taxon>Diversisporales</taxon>
        <taxon>Gigasporaceae</taxon>
        <taxon>Racocetra</taxon>
    </lineage>
</organism>
<protein>
    <submittedName>
        <fullName evidence="1">28975_t:CDS:1</fullName>
    </submittedName>
</protein>
<comment type="caution">
    <text evidence="1">The sequence shown here is derived from an EMBL/GenBank/DDBJ whole genome shotgun (WGS) entry which is preliminary data.</text>
</comment>
<reference evidence="1" key="1">
    <citation type="submission" date="2021-06" db="EMBL/GenBank/DDBJ databases">
        <authorList>
            <person name="Kallberg Y."/>
            <person name="Tangrot J."/>
            <person name="Rosling A."/>
        </authorList>
    </citation>
    <scope>NUCLEOTIDE SEQUENCE</scope>
    <source>
        <strain evidence="1">MA461A</strain>
    </source>
</reference>
<feature type="non-terminal residue" evidence="1">
    <location>
        <position position="135"/>
    </location>
</feature>
<accession>A0ACA9SKV8</accession>
<gene>
    <name evidence="1" type="ORF">RPERSI_LOCUS32481</name>
</gene>
<evidence type="ECO:0000313" key="1">
    <source>
        <dbReference type="EMBL" id="CAG8842797.1"/>
    </source>
</evidence>
<sequence>DADVDDLGRLLKILERSVREVETLDLFPRDYMASSKSNNRSQNKVSDSMSVDDDSMDEDDKCIDSHLRKVEEKISKIINGIEAATAAFIIMTGGNLSKQLYPEDLITSSLNLVKNQLVGVIYRIFEMNISEDALN</sequence>